<name>A0A7M5WSP9_9CNID</name>
<dbReference type="GO" id="GO:0005886">
    <property type="term" value="C:plasma membrane"/>
    <property type="evidence" value="ECO:0007669"/>
    <property type="project" value="TreeGrafter"/>
</dbReference>
<protein>
    <submittedName>
        <fullName evidence="14">Uncharacterized protein</fullName>
    </submittedName>
</protein>
<comment type="subcellular location">
    <subcellularLocation>
        <location evidence="1">Membrane</location>
        <topology evidence="1">Multi-pass membrane protein</topology>
    </subcellularLocation>
</comment>
<keyword evidence="3 11" id="KW-0894">Sodium channel</keyword>
<dbReference type="PANTHER" id="PTHR11690">
    <property type="entry name" value="AMILORIDE-SENSITIVE SODIUM CHANNEL-RELATED"/>
    <property type="match status" value="1"/>
</dbReference>
<accession>A0A7M5WSP9</accession>
<proteinExistence type="inferred from homology"/>
<evidence type="ECO:0000256" key="11">
    <source>
        <dbReference type="RuleBase" id="RU000679"/>
    </source>
</evidence>
<keyword evidence="8 13" id="KW-0472">Membrane</keyword>
<keyword evidence="9 11" id="KW-0739">Sodium transport</keyword>
<dbReference type="Proteomes" id="UP000594262">
    <property type="component" value="Unplaced"/>
</dbReference>
<evidence type="ECO:0000256" key="13">
    <source>
        <dbReference type="SAM" id="Phobius"/>
    </source>
</evidence>
<dbReference type="EnsemblMetazoa" id="CLYHEMT011058.1">
    <property type="protein sequence ID" value="CLYHEMP011058.1"/>
    <property type="gene ID" value="CLYHEMG011058"/>
</dbReference>
<evidence type="ECO:0000256" key="4">
    <source>
        <dbReference type="ARBA" id="ARBA00022692"/>
    </source>
</evidence>
<comment type="similarity">
    <text evidence="11">Belongs to the amiloride-sensitive sodium channel (TC 1.A.6) family.</text>
</comment>
<evidence type="ECO:0000256" key="6">
    <source>
        <dbReference type="ARBA" id="ARBA00023053"/>
    </source>
</evidence>
<keyword evidence="2 11" id="KW-0813">Transport</keyword>
<dbReference type="AlphaFoldDB" id="A0A7M5WSP9"/>
<evidence type="ECO:0000256" key="3">
    <source>
        <dbReference type="ARBA" id="ARBA00022461"/>
    </source>
</evidence>
<evidence type="ECO:0000256" key="7">
    <source>
        <dbReference type="ARBA" id="ARBA00023065"/>
    </source>
</evidence>
<evidence type="ECO:0000313" key="15">
    <source>
        <dbReference type="Proteomes" id="UP000594262"/>
    </source>
</evidence>
<evidence type="ECO:0000256" key="9">
    <source>
        <dbReference type="ARBA" id="ARBA00023201"/>
    </source>
</evidence>
<dbReference type="OrthoDB" id="6479868at2759"/>
<keyword evidence="5 13" id="KW-1133">Transmembrane helix</keyword>
<dbReference type="GO" id="GO:0015280">
    <property type="term" value="F:ligand-gated sodium channel activity"/>
    <property type="evidence" value="ECO:0007669"/>
    <property type="project" value="TreeGrafter"/>
</dbReference>
<keyword evidence="4 11" id="KW-0812">Transmembrane</keyword>
<evidence type="ECO:0000256" key="2">
    <source>
        <dbReference type="ARBA" id="ARBA00022448"/>
    </source>
</evidence>
<evidence type="ECO:0000256" key="5">
    <source>
        <dbReference type="ARBA" id="ARBA00022989"/>
    </source>
</evidence>
<feature type="transmembrane region" description="Helical" evidence="13">
    <location>
        <begin position="131"/>
        <end position="152"/>
    </location>
</feature>
<sequence>EESKPCPERRSWQQLVQTERPEIRPKLCSVDVLYSKDHKIIYTKDLLLVIGGFSVGDDTMTVNDAEKRYFGKEHSKDGGNHDNQNKNPPDTPRKSLRFSRKLINNKRREYLDSSTVHGLARISSESRIESCLWTIIVICAILASTWLTYSIVTNYLEYHIYAEVTTSLQVENPFPSITVCDLRSMIQQYFSYCNKKQGQRYDNYRQPCMEEIRPPKPRSNILNITGQWSNGIFHVLACYTWGGKTCTNDVYLKSLAQFDHSCVTLNHNGDLSDAYAHAHIEFQINTTALKRTPFIVAIVHDPQIGVEFDLTNRFVLETSKSFEFNIRKTIIKRLPPPFPSKCTSEKFNDIFPGKYTRRTCLESSTYLRTFKKCGDIFDYFKKYIPEDYVRLYRQNRTILEVLQCVQQESAQVQSGVNCPFPCEETEYMTRLLSYDNPPNSPGGQNRYRLDIQYSSIDSYQMIEEKQLHTLDHVAGKIGGLISLVLGASFISVIEIGFYLVLSCLYYGKRTLGRLPKPF</sequence>
<keyword evidence="6" id="KW-0915">Sodium</keyword>
<feature type="compositionally biased region" description="Basic and acidic residues" evidence="12">
    <location>
        <begin position="71"/>
        <end position="84"/>
    </location>
</feature>
<keyword evidence="10 11" id="KW-0407">Ion channel</keyword>
<evidence type="ECO:0000256" key="10">
    <source>
        <dbReference type="ARBA" id="ARBA00023303"/>
    </source>
</evidence>
<dbReference type="PANTHER" id="PTHR11690:SF300">
    <property type="entry name" value="PICKPOCKET PROTEIN 19"/>
    <property type="match status" value="1"/>
</dbReference>
<evidence type="ECO:0000256" key="1">
    <source>
        <dbReference type="ARBA" id="ARBA00004141"/>
    </source>
</evidence>
<evidence type="ECO:0000256" key="8">
    <source>
        <dbReference type="ARBA" id="ARBA00023136"/>
    </source>
</evidence>
<keyword evidence="15" id="KW-1185">Reference proteome</keyword>
<keyword evidence="7 11" id="KW-0406">Ion transport</keyword>
<evidence type="ECO:0000313" key="14">
    <source>
        <dbReference type="EnsemblMetazoa" id="CLYHEMP011058.1"/>
    </source>
</evidence>
<feature type="transmembrane region" description="Helical" evidence="13">
    <location>
        <begin position="480"/>
        <end position="506"/>
    </location>
</feature>
<dbReference type="Pfam" id="PF00858">
    <property type="entry name" value="ASC"/>
    <property type="match status" value="1"/>
</dbReference>
<reference evidence="14" key="1">
    <citation type="submission" date="2021-01" db="UniProtKB">
        <authorList>
            <consortium name="EnsemblMetazoa"/>
        </authorList>
    </citation>
    <scope>IDENTIFICATION</scope>
</reference>
<dbReference type="InterPro" id="IPR001873">
    <property type="entry name" value="ENaC"/>
</dbReference>
<dbReference type="Gene3D" id="1.10.287.770">
    <property type="entry name" value="YojJ-like"/>
    <property type="match status" value="1"/>
</dbReference>
<organism evidence="14 15">
    <name type="scientific">Clytia hemisphaerica</name>
    <dbReference type="NCBI Taxonomy" id="252671"/>
    <lineage>
        <taxon>Eukaryota</taxon>
        <taxon>Metazoa</taxon>
        <taxon>Cnidaria</taxon>
        <taxon>Hydrozoa</taxon>
        <taxon>Hydroidolina</taxon>
        <taxon>Leptothecata</taxon>
        <taxon>Obeliida</taxon>
        <taxon>Clytiidae</taxon>
        <taxon>Clytia</taxon>
    </lineage>
</organism>
<feature type="region of interest" description="Disordered" evidence="12">
    <location>
        <begin position="71"/>
        <end position="96"/>
    </location>
</feature>
<evidence type="ECO:0000256" key="12">
    <source>
        <dbReference type="SAM" id="MobiDB-lite"/>
    </source>
</evidence>